<organism evidence="7 8">
    <name type="scientific">Silicimonas algicola</name>
    <dbReference type="NCBI Taxonomy" id="1826607"/>
    <lineage>
        <taxon>Bacteria</taxon>
        <taxon>Pseudomonadati</taxon>
        <taxon>Pseudomonadota</taxon>
        <taxon>Alphaproteobacteria</taxon>
        <taxon>Rhodobacterales</taxon>
        <taxon>Paracoccaceae</taxon>
    </lineage>
</organism>
<proteinExistence type="predicted"/>
<comment type="caution">
    <text evidence="7">The sequence shown here is derived from an EMBL/GenBank/DDBJ whole genome shotgun (WGS) entry which is preliminary data.</text>
</comment>
<dbReference type="EMBL" id="QGGV01000001">
    <property type="protein sequence ID" value="PWK58484.1"/>
    <property type="molecule type" value="Genomic_DNA"/>
</dbReference>
<keyword evidence="4 6" id="KW-1133">Transmembrane helix</keyword>
<evidence type="ECO:0000256" key="5">
    <source>
        <dbReference type="ARBA" id="ARBA00023136"/>
    </source>
</evidence>
<feature type="transmembrane region" description="Helical" evidence="6">
    <location>
        <begin position="225"/>
        <end position="248"/>
    </location>
</feature>
<evidence type="ECO:0000313" key="8">
    <source>
        <dbReference type="Proteomes" id="UP000245390"/>
    </source>
</evidence>
<evidence type="ECO:0000256" key="1">
    <source>
        <dbReference type="ARBA" id="ARBA00004651"/>
    </source>
</evidence>
<dbReference type="InterPro" id="IPR022791">
    <property type="entry name" value="L-PG_synthase/AglD"/>
</dbReference>
<keyword evidence="2" id="KW-1003">Cell membrane</keyword>
<dbReference type="PANTHER" id="PTHR39087">
    <property type="entry name" value="UPF0104 MEMBRANE PROTEIN MJ1595"/>
    <property type="match status" value="1"/>
</dbReference>
<accession>A0A316GC93</accession>
<name>A0A316GC93_9RHOB</name>
<reference evidence="7 8" key="1">
    <citation type="submission" date="2018-05" db="EMBL/GenBank/DDBJ databases">
        <title>Genomic Encyclopedia of Type Strains, Phase IV (KMG-IV): sequencing the most valuable type-strain genomes for metagenomic binning, comparative biology and taxonomic classification.</title>
        <authorList>
            <person name="Goeker M."/>
        </authorList>
    </citation>
    <scope>NUCLEOTIDE SEQUENCE [LARGE SCALE GENOMIC DNA]</scope>
    <source>
        <strain evidence="7 8">DSM 103371</strain>
    </source>
</reference>
<evidence type="ECO:0000256" key="4">
    <source>
        <dbReference type="ARBA" id="ARBA00022989"/>
    </source>
</evidence>
<gene>
    <name evidence="7" type="ORF">C8D95_101298</name>
</gene>
<dbReference type="PANTHER" id="PTHR39087:SF2">
    <property type="entry name" value="UPF0104 MEMBRANE PROTEIN MJ1595"/>
    <property type="match status" value="1"/>
</dbReference>
<evidence type="ECO:0000256" key="2">
    <source>
        <dbReference type="ARBA" id="ARBA00022475"/>
    </source>
</evidence>
<evidence type="ECO:0000313" key="7">
    <source>
        <dbReference type="EMBL" id="PWK58484.1"/>
    </source>
</evidence>
<dbReference type="Pfam" id="PF03706">
    <property type="entry name" value="LPG_synthase_TM"/>
    <property type="match status" value="1"/>
</dbReference>
<keyword evidence="8" id="KW-1185">Reference proteome</keyword>
<feature type="transmembrane region" description="Helical" evidence="6">
    <location>
        <begin position="300"/>
        <end position="324"/>
    </location>
</feature>
<dbReference type="NCBIfam" id="TIGR00374">
    <property type="entry name" value="flippase-like domain"/>
    <property type="match status" value="1"/>
</dbReference>
<keyword evidence="5 6" id="KW-0472">Membrane</keyword>
<dbReference type="AlphaFoldDB" id="A0A316GC93"/>
<keyword evidence="3 6" id="KW-0812">Transmembrane</keyword>
<feature type="transmembrane region" description="Helical" evidence="6">
    <location>
        <begin position="56"/>
        <end position="77"/>
    </location>
</feature>
<feature type="transmembrane region" description="Helical" evidence="6">
    <location>
        <begin position="260"/>
        <end position="280"/>
    </location>
</feature>
<evidence type="ECO:0000256" key="3">
    <source>
        <dbReference type="ARBA" id="ARBA00022692"/>
    </source>
</evidence>
<protein>
    <submittedName>
        <fullName evidence="7">Uncharacterized protein (TIRG00374 family)</fullName>
    </submittedName>
</protein>
<comment type="subcellular location">
    <subcellularLocation>
        <location evidence="1">Cell membrane</location>
        <topology evidence="1">Multi-pass membrane protein</topology>
    </subcellularLocation>
</comment>
<feature type="transmembrane region" description="Helical" evidence="6">
    <location>
        <begin position="147"/>
        <end position="180"/>
    </location>
</feature>
<dbReference type="GO" id="GO:0005886">
    <property type="term" value="C:plasma membrane"/>
    <property type="evidence" value="ECO:0007669"/>
    <property type="project" value="UniProtKB-SubCell"/>
</dbReference>
<dbReference type="Proteomes" id="UP000245390">
    <property type="component" value="Unassembled WGS sequence"/>
</dbReference>
<evidence type="ECO:0000256" key="6">
    <source>
        <dbReference type="SAM" id="Phobius"/>
    </source>
</evidence>
<sequence>MAMTMTPRLSPRATSAAAGPRRWRDLAILAALLVFVVLGFAGLASATGWTETWAALGALSPAAMAALLTLSLVNYLARGLRWHLFAGQLGLPTTIGQDLRHFIGGFAMSVTPGRLGELVRMRWIGRETGWRFDRTAPLALVDRAADLAAMAALIALSVAFSATGLAGAVPVAILAFAAAFVATRPSLLRAIAGTGHRATGRRLPRLFARLRRAALSLDAFSRPSALLIAGLLGTGGWLAEGYAFHLLLGWMGAEVPFWRAVGIFVFATLAGGLTGAPGGLGGAEAAMVALLALDGVPVETALPATLVIRVTTLWFALGLGLLVFPYAERLSKRTADALEI</sequence>